<gene>
    <name evidence="11 13" type="primary">mtgA</name>
    <name evidence="13" type="ORF">RM531_07705</name>
</gene>
<dbReference type="InterPro" id="IPR011812">
    <property type="entry name" value="Pep_trsgly"/>
</dbReference>
<proteinExistence type="inferred from homology"/>
<evidence type="ECO:0000256" key="3">
    <source>
        <dbReference type="ARBA" id="ARBA00022676"/>
    </source>
</evidence>
<accession>A0ABU3B7B9</accession>
<name>A0ABU3B7B9_9GAMM</name>
<feature type="domain" description="Glycosyl transferase family 51" evidence="12">
    <location>
        <begin position="57"/>
        <end position="220"/>
    </location>
</feature>
<keyword evidence="6 11" id="KW-0133">Cell shape</keyword>
<keyword evidence="5 11" id="KW-0812">Transmembrane</keyword>
<evidence type="ECO:0000256" key="6">
    <source>
        <dbReference type="ARBA" id="ARBA00022960"/>
    </source>
</evidence>
<reference evidence="13 14" key="1">
    <citation type="submission" date="2023-09" db="EMBL/GenBank/DDBJ databases">
        <authorList>
            <person name="Rey-Velasco X."/>
        </authorList>
    </citation>
    <scope>NUCLEOTIDE SEQUENCE [LARGE SCALE GENOMIC DNA]</scope>
    <source>
        <strain evidence="13 14">P385</strain>
    </source>
</reference>
<evidence type="ECO:0000259" key="12">
    <source>
        <dbReference type="Pfam" id="PF00912"/>
    </source>
</evidence>
<keyword evidence="10 11" id="KW-0961">Cell wall biogenesis/degradation</keyword>
<evidence type="ECO:0000256" key="10">
    <source>
        <dbReference type="ARBA" id="ARBA00023316"/>
    </source>
</evidence>
<dbReference type="PANTHER" id="PTHR30400">
    <property type="entry name" value="MONOFUNCTIONAL BIOSYNTHETIC PEPTIDOGLYCAN TRANSGLYCOSYLASE"/>
    <property type="match status" value="1"/>
</dbReference>
<dbReference type="NCBIfam" id="TIGR02070">
    <property type="entry name" value="mono_pep_trsgly"/>
    <property type="match status" value="1"/>
</dbReference>
<keyword evidence="9 11" id="KW-0472">Membrane</keyword>
<dbReference type="InterPro" id="IPR023346">
    <property type="entry name" value="Lysozyme-like_dom_sf"/>
</dbReference>
<keyword evidence="14" id="KW-1185">Reference proteome</keyword>
<evidence type="ECO:0000313" key="13">
    <source>
        <dbReference type="EMBL" id="MDT0618357.1"/>
    </source>
</evidence>
<evidence type="ECO:0000256" key="4">
    <source>
        <dbReference type="ARBA" id="ARBA00022679"/>
    </source>
</evidence>
<dbReference type="GO" id="GO:0016757">
    <property type="term" value="F:glycosyltransferase activity"/>
    <property type="evidence" value="ECO:0007669"/>
    <property type="project" value="UniProtKB-KW"/>
</dbReference>
<evidence type="ECO:0000256" key="11">
    <source>
        <dbReference type="HAMAP-Rule" id="MF_00766"/>
    </source>
</evidence>
<evidence type="ECO:0000256" key="7">
    <source>
        <dbReference type="ARBA" id="ARBA00022984"/>
    </source>
</evidence>
<dbReference type="InterPro" id="IPR001264">
    <property type="entry name" value="Glyco_trans_51"/>
</dbReference>
<keyword evidence="8 11" id="KW-1133">Transmembrane helix</keyword>
<keyword evidence="2 11" id="KW-0997">Cell inner membrane</keyword>
<comment type="similarity">
    <text evidence="11">Belongs to the glycosyltransferase 51 family.</text>
</comment>
<comment type="subcellular location">
    <subcellularLocation>
        <location evidence="11">Cell inner membrane</location>
        <topology evidence="11">Single-pass membrane protein</topology>
    </subcellularLocation>
</comment>
<dbReference type="Gene3D" id="1.10.3810.10">
    <property type="entry name" value="Biosynthetic peptidoglycan transglycosylase-like"/>
    <property type="match status" value="1"/>
</dbReference>
<evidence type="ECO:0000313" key="14">
    <source>
        <dbReference type="Proteomes" id="UP001259982"/>
    </source>
</evidence>
<dbReference type="Proteomes" id="UP001259982">
    <property type="component" value="Unassembled WGS sequence"/>
</dbReference>
<evidence type="ECO:0000256" key="5">
    <source>
        <dbReference type="ARBA" id="ARBA00022692"/>
    </source>
</evidence>
<dbReference type="HAMAP" id="MF_00766">
    <property type="entry name" value="PGT_MtgA"/>
    <property type="match status" value="1"/>
</dbReference>
<dbReference type="EC" id="2.4.99.28" evidence="11"/>
<comment type="catalytic activity">
    <reaction evidence="11">
        <text>[GlcNAc-(1-&gt;4)-Mur2Ac(oyl-L-Ala-gamma-D-Glu-L-Lys-D-Ala-D-Ala)](n)-di-trans,octa-cis-undecaprenyl diphosphate + beta-D-GlcNAc-(1-&gt;4)-Mur2Ac(oyl-L-Ala-gamma-D-Glu-L-Lys-D-Ala-D-Ala)-di-trans,octa-cis-undecaprenyl diphosphate = [GlcNAc-(1-&gt;4)-Mur2Ac(oyl-L-Ala-gamma-D-Glu-L-Lys-D-Ala-D-Ala)](n+1)-di-trans,octa-cis-undecaprenyl diphosphate + di-trans,octa-cis-undecaprenyl diphosphate + H(+)</text>
        <dbReference type="Rhea" id="RHEA:23708"/>
        <dbReference type="Rhea" id="RHEA-COMP:9602"/>
        <dbReference type="Rhea" id="RHEA-COMP:9603"/>
        <dbReference type="ChEBI" id="CHEBI:15378"/>
        <dbReference type="ChEBI" id="CHEBI:58405"/>
        <dbReference type="ChEBI" id="CHEBI:60033"/>
        <dbReference type="ChEBI" id="CHEBI:78435"/>
        <dbReference type="EC" id="2.4.99.28"/>
    </reaction>
</comment>
<dbReference type="InterPro" id="IPR036950">
    <property type="entry name" value="PBP_transglycosylase"/>
</dbReference>
<dbReference type="PANTHER" id="PTHR30400:SF0">
    <property type="entry name" value="BIOSYNTHETIC PEPTIDOGLYCAN TRANSGLYCOSYLASE"/>
    <property type="match status" value="1"/>
</dbReference>
<protein>
    <recommendedName>
        <fullName evidence="11">Biosynthetic peptidoglycan transglycosylase</fullName>
        <ecNumber evidence="11">2.4.99.28</ecNumber>
    </recommendedName>
    <alternativeName>
        <fullName evidence="11">Glycan polymerase</fullName>
    </alternativeName>
    <alternativeName>
        <fullName evidence="11">Peptidoglycan glycosyltransferase MtgA</fullName>
        <shortName evidence="11">PGT</shortName>
    </alternativeName>
</protein>
<keyword evidence="7 11" id="KW-0573">Peptidoglycan synthesis</keyword>
<evidence type="ECO:0000256" key="8">
    <source>
        <dbReference type="ARBA" id="ARBA00022989"/>
    </source>
</evidence>
<dbReference type="RefSeq" id="WP_311658454.1">
    <property type="nucleotide sequence ID" value="NZ_JAVRHY010000005.1"/>
</dbReference>
<dbReference type="EMBL" id="JAVRHY010000005">
    <property type="protein sequence ID" value="MDT0618357.1"/>
    <property type="molecule type" value="Genomic_DNA"/>
</dbReference>
<dbReference type="SUPFAM" id="SSF53955">
    <property type="entry name" value="Lysozyme-like"/>
    <property type="match status" value="1"/>
</dbReference>
<organism evidence="13 14">
    <name type="scientific">Spectribacter acetivorans</name>
    <dbReference type="NCBI Taxonomy" id="3075603"/>
    <lineage>
        <taxon>Bacteria</taxon>
        <taxon>Pseudomonadati</taxon>
        <taxon>Pseudomonadota</taxon>
        <taxon>Gammaproteobacteria</taxon>
        <taxon>Salinisphaerales</taxon>
        <taxon>Salinisphaeraceae</taxon>
        <taxon>Spectribacter</taxon>
    </lineage>
</organism>
<evidence type="ECO:0000256" key="1">
    <source>
        <dbReference type="ARBA" id="ARBA00022475"/>
    </source>
</evidence>
<keyword evidence="3 11" id="KW-0328">Glycosyltransferase</keyword>
<keyword evidence="4 11" id="KW-0808">Transferase</keyword>
<comment type="caution">
    <text evidence="13">The sequence shown here is derived from an EMBL/GenBank/DDBJ whole genome shotgun (WGS) entry which is preliminary data.</text>
</comment>
<keyword evidence="1 11" id="KW-1003">Cell membrane</keyword>
<comment type="pathway">
    <text evidence="11">Cell wall biogenesis; peptidoglycan biosynthesis.</text>
</comment>
<dbReference type="Pfam" id="PF00912">
    <property type="entry name" value="Transgly"/>
    <property type="match status" value="1"/>
</dbReference>
<evidence type="ECO:0000256" key="2">
    <source>
        <dbReference type="ARBA" id="ARBA00022519"/>
    </source>
</evidence>
<comment type="function">
    <text evidence="11">Peptidoglycan polymerase that catalyzes glycan chain elongation from lipid-linked precursors.</text>
</comment>
<evidence type="ECO:0000256" key="9">
    <source>
        <dbReference type="ARBA" id="ARBA00023136"/>
    </source>
</evidence>
<sequence>MVRGLWRRLRRWLLTALLLALAAPALAVLLLRWADPPTSAFMLQNHWQQPAGGPGVDQRWVDLDNIGPTLPLAVVAAEDQTFPDHHGFVWGAIGDALENNLAGGSMRGASSITQQVAKNLFLTPSRSYLRKAVEAYITVWIEWLWPKQRILEVYLNIAQFGDHVFGADAAARQFFNVDAADLTAGQAALLAGVLPDPRDLDAAAPGPYLLERQRWILSQMRQLGPGHIAGALPP</sequence>